<accession>A0A7G6Y856</accession>
<name>A0A7G6Y856_9MICO</name>
<dbReference type="RefSeq" id="WP_185277846.1">
    <property type="nucleotide sequence ID" value="NZ_CP043641.1"/>
</dbReference>
<evidence type="ECO:0000313" key="1">
    <source>
        <dbReference type="EMBL" id="QNE34671.1"/>
    </source>
</evidence>
<protein>
    <submittedName>
        <fullName evidence="1">Uncharacterized protein</fullName>
    </submittedName>
</protein>
<gene>
    <name evidence="1" type="ORF">F1C12_05750</name>
</gene>
<dbReference type="KEGG" id="lse:F1C12_05750"/>
<sequence>MKKPGLTRPAVVALTLIAALLLALAPAQLVIRKAVGASLYPALMMPSFGAQDPRPDAVSARRLALVGVRSDGTERDLDLPGILPRSQTVPIIIAMQHFSHPAVIEKPETVSWLTRRIDDAYPDDRFVAVRVVWSDTTIELSSFLQTDVIDDEAGFTVELKHTKESDR</sequence>
<dbReference type="EMBL" id="CP043641">
    <property type="protein sequence ID" value="QNE34671.1"/>
    <property type="molecule type" value="Genomic_DNA"/>
</dbReference>
<dbReference type="Proteomes" id="UP000515511">
    <property type="component" value="Chromosome"/>
</dbReference>
<reference evidence="2" key="1">
    <citation type="submission" date="2019-09" db="EMBL/GenBank/DDBJ databases">
        <title>Antimicrobial potential of Antarctic Bacteria.</title>
        <authorList>
            <person name="Benaud N."/>
            <person name="Edwards R.J."/>
            <person name="Ferrari B.C."/>
        </authorList>
    </citation>
    <scope>NUCLEOTIDE SEQUENCE [LARGE SCALE GENOMIC DNA]</scope>
    <source>
        <strain evidence="2">INR9</strain>
    </source>
</reference>
<organism evidence="1 2">
    <name type="scientific">Leifsonia shinshuensis</name>
    <dbReference type="NCBI Taxonomy" id="150026"/>
    <lineage>
        <taxon>Bacteria</taxon>
        <taxon>Bacillati</taxon>
        <taxon>Actinomycetota</taxon>
        <taxon>Actinomycetes</taxon>
        <taxon>Micrococcales</taxon>
        <taxon>Microbacteriaceae</taxon>
        <taxon>Leifsonia</taxon>
    </lineage>
</organism>
<dbReference type="AlphaFoldDB" id="A0A7G6Y856"/>
<proteinExistence type="predicted"/>
<evidence type="ECO:0000313" key="2">
    <source>
        <dbReference type="Proteomes" id="UP000515511"/>
    </source>
</evidence>